<dbReference type="AlphaFoldDB" id="A0A9R1APK2"/>
<dbReference type="PANTHER" id="PTHR31175:SF91">
    <property type="entry name" value="AUXIN-RESPONSIVE PROTEIN"/>
    <property type="match status" value="1"/>
</dbReference>
<evidence type="ECO:0008006" key="4">
    <source>
        <dbReference type="Google" id="ProtNLM"/>
    </source>
</evidence>
<reference evidence="2 3" key="1">
    <citation type="submission" date="2017-09" db="EMBL/GenBank/DDBJ databases">
        <authorList>
            <consortium name="International Durum Wheat Genome Sequencing Consortium (IDWGSC)"/>
            <person name="Milanesi L."/>
        </authorList>
    </citation>
    <scope>NUCLEOTIDE SEQUENCE [LARGE SCALE GENOMIC DNA]</scope>
    <source>
        <strain evidence="3">cv. Svevo</strain>
    </source>
</reference>
<evidence type="ECO:0000256" key="1">
    <source>
        <dbReference type="ARBA" id="ARBA00006974"/>
    </source>
</evidence>
<dbReference type="GO" id="GO:0009733">
    <property type="term" value="P:response to auxin"/>
    <property type="evidence" value="ECO:0007669"/>
    <property type="project" value="InterPro"/>
</dbReference>
<evidence type="ECO:0000313" key="3">
    <source>
        <dbReference type="Proteomes" id="UP000324705"/>
    </source>
</evidence>
<keyword evidence="3" id="KW-1185">Reference proteome</keyword>
<dbReference type="Proteomes" id="UP000324705">
    <property type="component" value="Chromosome 5B"/>
</dbReference>
<sequence length="274" mass="29745">MMSAKTLARLAKKWQRVAAIKRKRLTWSPSTSREAGGSCSTVAGKGHCVVYTADGARFEVPLAFLGTTVFSELLRMSQEEFGFAGVDGGRITLPCDASVMEYAMCLLRRSASAEMEQETQETTMLSAKTLTRLAKKWQSVTAMGRKRLTWSSSMSAEETGGSCGTLCSSVAGKGHCIVYTADGVRFEVPLVFLGTTVFSELLRMSQEEFGFAGVDGARITLPCDASMMEYAMCLLRRSASAEMEAAFLNTMAMPCHYHVEPHLGVSQHFGVCSS</sequence>
<name>A0A9R1APK2_TRITD</name>
<evidence type="ECO:0000313" key="2">
    <source>
        <dbReference type="EMBL" id="VAI35463.1"/>
    </source>
</evidence>
<dbReference type="Pfam" id="PF02519">
    <property type="entry name" value="Auxin_inducible"/>
    <property type="match status" value="2"/>
</dbReference>
<dbReference type="PANTHER" id="PTHR31175">
    <property type="entry name" value="AUXIN-RESPONSIVE FAMILY PROTEIN"/>
    <property type="match status" value="1"/>
</dbReference>
<dbReference type="Gramene" id="TRITD5Bv1G181080.5">
    <property type="protein sequence ID" value="TRITD5Bv1G181080.5"/>
    <property type="gene ID" value="TRITD5Bv1G181080"/>
</dbReference>
<gene>
    <name evidence="2" type="ORF">TRITD_5Bv1G181080</name>
</gene>
<proteinExistence type="inferred from homology"/>
<dbReference type="EMBL" id="LT934120">
    <property type="protein sequence ID" value="VAI35463.1"/>
    <property type="molecule type" value="Genomic_DNA"/>
</dbReference>
<comment type="similarity">
    <text evidence="1">Belongs to the ARG7 family.</text>
</comment>
<organism evidence="2 3">
    <name type="scientific">Triticum turgidum subsp. durum</name>
    <name type="common">Durum wheat</name>
    <name type="synonym">Triticum durum</name>
    <dbReference type="NCBI Taxonomy" id="4567"/>
    <lineage>
        <taxon>Eukaryota</taxon>
        <taxon>Viridiplantae</taxon>
        <taxon>Streptophyta</taxon>
        <taxon>Embryophyta</taxon>
        <taxon>Tracheophyta</taxon>
        <taxon>Spermatophyta</taxon>
        <taxon>Magnoliopsida</taxon>
        <taxon>Liliopsida</taxon>
        <taxon>Poales</taxon>
        <taxon>Poaceae</taxon>
        <taxon>BOP clade</taxon>
        <taxon>Pooideae</taxon>
        <taxon>Triticodae</taxon>
        <taxon>Triticeae</taxon>
        <taxon>Triticinae</taxon>
        <taxon>Triticum</taxon>
    </lineage>
</organism>
<protein>
    <recommendedName>
        <fullName evidence="4">Auxin-responsive protein</fullName>
    </recommendedName>
</protein>
<accession>A0A9R1APK2</accession>
<dbReference type="InterPro" id="IPR003676">
    <property type="entry name" value="SAUR_fam"/>
</dbReference>